<keyword evidence="2" id="KW-1185">Reference proteome</keyword>
<proteinExistence type="predicted"/>
<dbReference type="PANTHER" id="PTHR23026">
    <property type="entry name" value="NADPH NITROREDUCTASE"/>
    <property type="match status" value="1"/>
</dbReference>
<dbReference type="Gene3D" id="3.40.109.10">
    <property type="entry name" value="NADH Oxidase"/>
    <property type="match status" value="2"/>
</dbReference>
<evidence type="ECO:0000313" key="1">
    <source>
        <dbReference type="EMBL" id="MFB9624387.1"/>
    </source>
</evidence>
<dbReference type="Proteomes" id="UP001589532">
    <property type="component" value="Unassembled WGS sequence"/>
</dbReference>
<evidence type="ECO:0000313" key="2">
    <source>
        <dbReference type="Proteomes" id="UP001589532"/>
    </source>
</evidence>
<comment type="caution">
    <text evidence="1">The sequence shown here is derived from an EMBL/GenBank/DDBJ whole genome shotgun (WGS) entry which is preliminary data.</text>
</comment>
<accession>A0ABV5RY79</accession>
<dbReference type="InterPro" id="IPR000415">
    <property type="entry name" value="Nitroreductase-like"/>
</dbReference>
<dbReference type="NCBIfam" id="NF047509">
    <property type="entry name" value="Rv3131_FMN_oxido"/>
    <property type="match status" value="1"/>
</dbReference>
<protein>
    <submittedName>
        <fullName evidence="1">Acg family FMN-binding oxidoreductase</fullName>
    </submittedName>
</protein>
<dbReference type="RefSeq" id="WP_344985607.1">
    <property type="nucleotide sequence ID" value="NZ_BAAAXV010000001.1"/>
</dbReference>
<sequence>MSTRTAQQNALAIHAALKAAAWAPSVHNTQPWTFAVSGEEVSVRADANRKLRFSDPEGRQQLISCGAALFNLTTALRCHGYEPVVRVLPDPDRPALLATVRLGEGSTPDEHTAALNAEIEQRRTHRAAFTDLPVPDRLVETLIQQAAAEGARLTPVREPEAIRVIASLTHAAQNAQSQNRLLALEVIRWARPPGSARTDGVPADAYPAEHVLIHPPFAQRDYAWRHDWGTTAGQAASTSTGVVALLTTPGDTRQEWIAAGQALQRVLLHASAYGVSAAFHTQALETNHLREFLREELCFGEYPQMIMRLGITFDTKGAVRRPLSDVVESASLP</sequence>
<organism evidence="1 2">
    <name type="scientific">Nonomuraea helvata</name>
    <dbReference type="NCBI Taxonomy" id="37484"/>
    <lineage>
        <taxon>Bacteria</taxon>
        <taxon>Bacillati</taxon>
        <taxon>Actinomycetota</taxon>
        <taxon>Actinomycetes</taxon>
        <taxon>Streptosporangiales</taxon>
        <taxon>Streptosporangiaceae</taxon>
        <taxon>Nonomuraea</taxon>
    </lineage>
</organism>
<name>A0ABV5RY79_9ACTN</name>
<gene>
    <name evidence="1" type="ORF">ACFFSA_14980</name>
</gene>
<dbReference type="InterPro" id="IPR050627">
    <property type="entry name" value="Nitroreductase/BluB"/>
</dbReference>
<reference evidence="1 2" key="1">
    <citation type="submission" date="2024-09" db="EMBL/GenBank/DDBJ databases">
        <authorList>
            <person name="Sun Q."/>
            <person name="Mori K."/>
        </authorList>
    </citation>
    <scope>NUCLEOTIDE SEQUENCE [LARGE SCALE GENOMIC DNA]</scope>
    <source>
        <strain evidence="1 2">JCM 3143</strain>
    </source>
</reference>
<dbReference type="PANTHER" id="PTHR23026:SF123">
    <property type="entry name" value="NAD(P)H NITROREDUCTASE RV3131-RELATED"/>
    <property type="match status" value="1"/>
</dbReference>
<dbReference type="EMBL" id="JBHMBW010000012">
    <property type="protein sequence ID" value="MFB9624387.1"/>
    <property type="molecule type" value="Genomic_DNA"/>
</dbReference>
<dbReference type="SUPFAM" id="SSF55469">
    <property type="entry name" value="FMN-dependent nitroreductase-like"/>
    <property type="match status" value="2"/>
</dbReference>